<dbReference type="AlphaFoldDB" id="A0A0C1V6B4"/>
<sequence length="47" mass="5659">MYFERYTKNDHKHTAEFSKFSTIEHLISYLLAIKIFSEMSNMQNLSI</sequence>
<dbReference type="HOGENOM" id="CLU_3165927_0_0_6"/>
<organism evidence="1 2">
    <name type="scientific">Candidatus Riesia pediculischaeffi PTSU</name>
    <dbReference type="NCBI Taxonomy" id="1401651"/>
    <lineage>
        <taxon>Bacteria</taxon>
        <taxon>Pseudomonadati</taxon>
        <taxon>Pseudomonadota</taxon>
        <taxon>Gammaproteobacteria</taxon>
        <taxon>Enterobacterales</taxon>
        <taxon>Enterobacteriaceae</taxon>
        <taxon>Candidatus Riesia</taxon>
    </lineage>
</organism>
<comment type="caution">
    <text evidence="1">The sequence shown here is derived from an EMBL/GenBank/DDBJ whole genome shotgun (WGS) entry which is preliminary data.</text>
</comment>
<proteinExistence type="predicted"/>
<evidence type="ECO:0000313" key="2">
    <source>
        <dbReference type="Proteomes" id="UP000054529"/>
    </source>
</evidence>
<gene>
    <name evidence="1" type="ORF">P689_122148</name>
</gene>
<dbReference type="Proteomes" id="UP000054529">
    <property type="component" value="Unassembled WGS sequence"/>
</dbReference>
<dbReference type="EMBL" id="AWXV01000004">
    <property type="protein sequence ID" value="KIE63979.1"/>
    <property type="molecule type" value="Genomic_DNA"/>
</dbReference>
<reference evidence="1 2" key="1">
    <citation type="journal article" date="2014" name="G3 (Bethesda)">
        <title>Genome sequence of Candidatus Riesia pediculischaeffi, endosymbiont of chimpanzee lice, and genomic comparison of recently acquired endosymbionts from human and chimpanzee lice.</title>
        <authorList>
            <person name="Boyd B.M."/>
            <person name="Allen J.M."/>
            <person name="de Crecy-Lagard V."/>
            <person name="Reed D.L."/>
        </authorList>
    </citation>
    <scope>NUCLEOTIDE SEQUENCE [LARGE SCALE GENOMIC DNA]</scope>
    <source>
        <strain evidence="1 2">PTSU</strain>
    </source>
</reference>
<protein>
    <submittedName>
        <fullName evidence="1">Uncharacterized protein</fullName>
    </submittedName>
</protein>
<evidence type="ECO:0000313" key="1">
    <source>
        <dbReference type="EMBL" id="KIE63979.1"/>
    </source>
</evidence>
<name>A0A0C1V6B4_9ENTR</name>
<accession>A0A0C1V6B4</accession>